<dbReference type="InterPro" id="IPR029063">
    <property type="entry name" value="SAM-dependent_MTases_sf"/>
</dbReference>
<comment type="caution">
    <text evidence="2">The sequence shown here is derived from an EMBL/GenBank/DDBJ whole genome shotgun (WGS) entry which is preliminary data.</text>
</comment>
<dbReference type="InterPro" id="IPR041698">
    <property type="entry name" value="Methyltransf_25"/>
</dbReference>
<sequence>MEQAYATVFAGMTRQGPGSERSTRKALSLLPPLPDTGTVLDLGCGTGASTLVVADVLDRPVLASDVNPASLETLHQRARTAGLKNRITTSIASADATGQPDDSAALIWCEGAIFTVGVEAGLKHWHSLLKRGGVVAFTEMCWFGTERPADAAAFLLGCYPPMTDAASLLSLCFACGYRLEAMFALPEADWWDEYLAQIVPAIERYRGNPDPDIQSVIAICDQELDICRRFGAAYGYVFVILSKV</sequence>
<dbReference type="GO" id="GO:0008168">
    <property type="term" value="F:methyltransferase activity"/>
    <property type="evidence" value="ECO:0007669"/>
    <property type="project" value="UniProtKB-KW"/>
</dbReference>
<name>A0ABP3QGZ0_9PROT</name>
<dbReference type="Proteomes" id="UP001499951">
    <property type="component" value="Unassembled WGS sequence"/>
</dbReference>
<protein>
    <submittedName>
        <fullName evidence="2">Class I SAM-dependent methyltransferase</fullName>
    </submittedName>
</protein>
<feature type="domain" description="Methyltransferase" evidence="1">
    <location>
        <begin position="39"/>
        <end position="133"/>
    </location>
</feature>
<dbReference type="Gene3D" id="3.40.50.150">
    <property type="entry name" value="Vaccinia Virus protein VP39"/>
    <property type="match status" value="1"/>
</dbReference>
<dbReference type="GO" id="GO:0032259">
    <property type="term" value="P:methylation"/>
    <property type="evidence" value="ECO:0007669"/>
    <property type="project" value="UniProtKB-KW"/>
</dbReference>
<dbReference type="SUPFAM" id="SSF53335">
    <property type="entry name" value="S-adenosyl-L-methionine-dependent methyltransferases"/>
    <property type="match status" value="1"/>
</dbReference>
<reference evidence="3" key="1">
    <citation type="journal article" date="2019" name="Int. J. Syst. Evol. Microbiol.">
        <title>The Global Catalogue of Microorganisms (GCM) 10K type strain sequencing project: providing services to taxonomists for standard genome sequencing and annotation.</title>
        <authorList>
            <consortium name="The Broad Institute Genomics Platform"/>
            <consortium name="The Broad Institute Genome Sequencing Center for Infectious Disease"/>
            <person name="Wu L."/>
            <person name="Ma J."/>
        </authorList>
    </citation>
    <scope>NUCLEOTIDE SEQUENCE [LARGE SCALE GENOMIC DNA]</scope>
    <source>
        <strain evidence="3">JCM 15089</strain>
    </source>
</reference>
<accession>A0ABP3QGZ0</accession>
<organism evidence="2 3">
    <name type="scientific">Rhizomicrobium electricum</name>
    <dbReference type="NCBI Taxonomy" id="480070"/>
    <lineage>
        <taxon>Bacteria</taxon>
        <taxon>Pseudomonadati</taxon>
        <taxon>Pseudomonadota</taxon>
        <taxon>Alphaproteobacteria</taxon>
        <taxon>Micropepsales</taxon>
        <taxon>Micropepsaceae</taxon>
        <taxon>Rhizomicrobium</taxon>
    </lineage>
</organism>
<dbReference type="EMBL" id="BAAADD010000013">
    <property type="protein sequence ID" value="GAA0587008.1"/>
    <property type="molecule type" value="Genomic_DNA"/>
</dbReference>
<keyword evidence="3" id="KW-1185">Reference proteome</keyword>
<dbReference type="Pfam" id="PF13649">
    <property type="entry name" value="Methyltransf_25"/>
    <property type="match status" value="1"/>
</dbReference>
<keyword evidence="2" id="KW-0489">Methyltransferase</keyword>
<evidence type="ECO:0000313" key="3">
    <source>
        <dbReference type="Proteomes" id="UP001499951"/>
    </source>
</evidence>
<evidence type="ECO:0000259" key="1">
    <source>
        <dbReference type="Pfam" id="PF13649"/>
    </source>
</evidence>
<keyword evidence="2" id="KW-0808">Transferase</keyword>
<dbReference type="CDD" id="cd02440">
    <property type="entry name" value="AdoMet_MTases"/>
    <property type="match status" value="1"/>
</dbReference>
<evidence type="ECO:0000313" key="2">
    <source>
        <dbReference type="EMBL" id="GAA0587008.1"/>
    </source>
</evidence>
<gene>
    <name evidence="2" type="ORF">GCM10008942_40040</name>
</gene>
<proteinExistence type="predicted"/>